<accession>A0AA38L5M1</accession>
<dbReference type="AlphaFoldDB" id="A0AA38L5M1"/>
<sequence>MEFVWRKCLYRASKNCLEYIIPPLLQPLKRPAFLTRGAATAKGKVQPKKKNVVRKKTLKPAKAPSATRTAETERAKAMIQSCMNAPTPVRYLKKKDRLREIEREKLGLISKERQRELDMEKEKKKQANKEKPTTDKREELDVVKLGIFDKDEIEIPSFELTVEEGKRLAKEYSRVLMRDLRKSQAEETMRLQLKNEAIAALPLRLREAALVPNFTPFPKNRHRAYLTPPIEGYDQK</sequence>
<reference evidence="2 3" key="1">
    <citation type="journal article" date="2021" name="Nat. Plants">
        <title>The Taxus genome provides insights into paclitaxel biosynthesis.</title>
        <authorList>
            <person name="Xiong X."/>
            <person name="Gou J."/>
            <person name="Liao Q."/>
            <person name="Li Y."/>
            <person name="Zhou Q."/>
            <person name="Bi G."/>
            <person name="Li C."/>
            <person name="Du R."/>
            <person name="Wang X."/>
            <person name="Sun T."/>
            <person name="Guo L."/>
            <person name="Liang H."/>
            <person name="Lu P."/>
            <person name="Wu Y."/>
            <person name="Zhang Z."/>
            <person name="Ro D.K."/>
            <person name="Shang Y."/>
            <person name="Huang S."/>
            <person name="Yan J."/>
        </authorList>
    </citation>
    <scope>NUCLEOTIDE SEQUENCE [LARGE SCALE GENOMIC DNA]</scope>
    <source>
        <strain evidence="2">Ta-2019</strain>
    </source>
</reference>
<organism evidence="2 3">
    <name type="scientific">Taxus chinensis</name>
    <name type="common">Chinese yew</name>
    <name type="synonym">Taxus wallichiana var. chinensis</name>
    <dbReference type="NCBI Taxonomy" id="29808"/>
    <lineage>
        <taxon>Eukaryota</taxon>
        <taxon>Viridiplantae</taxon>
        <taxon>Streptophyta</taxon>
        <taxon>Embryophyta</taxon>
        <taxon>Tracheophyta</taxon>
        <taxon>Spermatophyta</taxon>
        <taxon>Pinopsida</taxon>
        <taxon>Pinidae</taxon>
        <taxon>Conifers II</taxon>
        <taxon>Cupressales</taxon>
        <taxon>Taxaceae</taxon>
        <taxon>Taxus</taxon>
    </lineage>
</organism>
<dbReference type="EMBL" id="JAHRHJ020000007">
    <property type="protein sequence ID" value="KAH9309410.1"/>
    <property type="molecule type" value="Genomic_DNA"/>
</dbReference>
<dbReference type="GO" id="GO:0005762">
    <property type="term" value="C:mitochondrial large ribosomal subunit"/>
    <property type="evidence" value="ECO:0007669"/>
    <property type="project" value="InterPro"/>
</dbReference>
<name>A0AA38L5M1_TAXCH</name>
<dbReference type="InterPro" id="IPR039145">
    <property type="entry name" value="Ribosomal_mL40_metazoa/plant"/>
</dbReference>
<feature type="non-terminal residue" evidence="2">
    <location>
        <position position="236"/>
    </location>
</feature>
<evidence type="ECO:0000313" key="2">
    <source>
        <dbReference type="EMBL" id="KAH9309410.1"/>
    </source>
</evidence>
<dbReference type="PANTHER" id="PTHR13359:SF2">
    <property type="entry name" value="LARGE RIBOSOMAL SUBUNIT PROTEIN ML40"/>
    <property type="match status" value="1"/>
</dbReference>
<keyword evidence="3" id="KW-1185">Reference proteome</keyword>
<dbReference type="Proteomes" id="UP000824469">
    <property type="component" value="Unassembled WGS sequence"/>
</dbReference>
<feature type="region of interest" description="Disordered" evidence="1">
    <location>
        <begin position="112"/>
        <end position="135"/>
    </location>
</feature>
<dbReference type="OMA" id="YHLIQRC"/>
<protein>
    <submittedName>
        <fullName evidence="2">Uncharacterized protein</fullName>
    </submittedName>
</protein>
<evidence type="ECO:0000313" key="3">
    <source>
        <dbReference type="Proteomes" id="UP000824469"/>
    </source>
</evidence>
<comment type="caution">
    <text evidence="2">The sequence shown here is derived from an EMBL/GenBank/DDBJ whole genome shotgun (WGS) entry which is preliminary data.</text>
</comment>
<evidence type="ECO:0000256" key="1">
    <source>
        <dbReference type="SAM" id="MobiDB-lite"/>
    </source>
</evidence>
<gene>
    <name evidence="2" type="ORF">KI387_037321</name>
</gene>
<proteinExistence type="predicted"/>
<dbReference type="PANTHER" id="PTHR13359">
    <property type="entry name" value="39S RIBOSOMAL PROTEIN L40, MITOCHONDRIAL"/>
    <property type="match status" value="1"/>
</dbReference>